<dbReference type="AlphaFoldDB" id="A0A543NFQ6"/>
<dbReference type="GO" id="GO:0046103">
    <property type="term" value="P:inosine biosynthetic process"/>
    <property type="evidence" value="ECO:0007669"/>
    <property type="project" value="TreeGrafter"/>
</dbReference>
<dbReference type="InterPro" id="IPR006330">
    <property type="entry name" value="Ado/ade_deaminase"/>
</dbReference>
<keyword evidence="5" id="KW-0378">Hydrolase</keyword>
<dbReference type="GO" id="GO:0006154">
    <property type="term" value="P:adenosine catabolic process"/>
    <property type="evidence" value="ECO:0007669"/>
    <property type="project" value="TreeGrafter"/>
</dbReference>
<comment type="similarity">
    <text evidence="2">Belongs to the metallo-dependent hydrolases superfamily. Adenosine and AMP deaminases family.</text>
</comment>
<dbReference type="InterPro" id="IPR032466">
    <property type="entry name" value="Metal_Hydrolase"/>
</dbReference>
<proteinExistence type="inferred from homology"/>
<evidence type="ECO:0000313" key="10">
    <source>
        <dbReference type="Proteomes" id="UP000317422"/>
    </source>
</evidence>
<feature type="domain" description="Adenosine deaminase" evidence="8">
    <location>
        <begin position="13"/>
        <end position="350"/>
    </location>
</feature>
<name>A0A543NFQ6_9ACTN</name>
<evidence type="ECO:0000256" key="6">
    <source>
        <dbReference type="ARBA" id="ARBA00022833"/>
    </source>
</evidence>
<dbReference type="InterPro" id="IPR001365">
    <property type="entry name" value="A_deaminase_dom"/>
</dbReference>
<dbReference type="RefSeq" id="WP_141921885.1">
    <property type="nucleotide sequence ID" value="NZ_VFQC01000001.1"/>
</dbReference>
<protein>
    <recommendedName>
        <fullName evidence="3">adenosine deaminase</fullName>
        <ecNumber evidence="3">3.5.4.4</ecNumber>
    </recommendedName>
</protein>
<dbReference type="GO" id="GO:0046872">
    <property type="term" value="F:metal ion binding"/>
    <property type="evidence" value="ECO:0007669"/>
    <property type="project" value="UniProtKB-KW"/>
</dbReference>
<dbReference type="EC" id="3.5.4.4" evidence="3"/>
<comment type="cofactor">
    <cofactor evidence="1">
        <name>Zn(2+)</name>
        <dbReference type="ChEBI" id="CHEBI:29105"/>
    </cofactor>
</comment>
<evidence type="ECO:0000259" key="8">
    <source>
        <dbReference type="Pfam" id="PF00962"/>
    </source>
</evidence>
<dbReference type="GO" id="GO:0009117">
    <property type="term" value="P:nucleotide metabolic process"/>
    <property type="evidence" value="ECO:0007669"/>
    <property type="project" value="UniProtKB-KW"/>
</dbReference>
<keyword evidence="7" id="KW-0546">Nucleotide metabolism</keyword>
<dbReference type="SUPFAM" id="SSF51556">
    <property type="entry name" value="Metallo-dependent hydrolases"/>
    <property type="match status" value="1"/>
</dbReference>
<dbReference type="EMBL" id="VFQC01000001">
    <property type="protein sequence ID" value="TQN30663.1"/>
    <property type="molecule type" value="Genomic_DNA"/>
</dbReference>
<dbReference type="PANTHER" id="PTHR11409:SF43">
    <property type="entry name" value="ADENOSINE DEAMINASE"/>
    <property type="match status" value="1"/>
</dbReference>
<evidence type="ECO:0000256" key="3">
    <source>
        <dbReference type="ARBA" id="ARBA00012784"/>
    </source>
</evidence>
<gene>
    <name evidence="9" type="ORF">FHX37_0545</name>
</gene>
<evidence type="ECO:0000313" key="9">
    <source>
        <dbReference type="EMBL" id="TQN30663.1"/>
    </source>
</evidence>
<evidence type="ECO:0000256" key="5">
    <source>
        <dbReference type="ARBA" id="ARBA00022801"/>
    </source>
</evidence>
<dbReference type="PANTHER" id="PTHR11409">
    <property type="entry name" value="ADENOSINE DEAMINASE"/>
    <property type="match status" value="1"/>
</dbReference>
<evidence type="ECO:0000256" key="2">
    <source>
        <dbReference type="ARBA" id="ARBA00006676"/>
    </source>
</evidence>
<reference evidence="9 10" key="1">
    <citation type="submission" date="2019-06" db="EMBL/GenBank/DDBJ databases">
        <title>Sequencing the genomes of 1000 actinobacteria strains.</title>
        <authorList>
            <person name="Klenk H.-P."/>
        </authorList>
    </citation>
    <scope>NUCLEOTIDE SEQUENCE [LARGE SCALE GENOMIC DNA]</scope>
    <source>
        <strain evidence="9 10">DSM 45015</strain>
    </source>
</reference>
<accession>A0A543NFQ6</accession>
<dbReference type="GO" id="GO:0005829">
    <property type="term" value="C:cytosol"/>
    <property type="evidence" value="ECO:0007669"/>
    <property type="project" value="TreeGrafter"/>
</dbReference>
<dbReference type="GO" id="GO:0004000">
    <property type="term" value="F:adenosine deaminase activity"/>
    <property type="evidence" value="ECO:0007669"/>
    <property type="project" value="TreeGrafter"/>
</dbReference>
<dbReference type="Proteomes" id="UP000317422">
    <property type="component" value="Unassembled WGS sequence"/>
</dbReference>
<dbReference type="Pfam" id="PF00962">
    <property type="entry name" value="A_deaminase"/>
    <property type="match status" value="1"/>
</dbReference>
<organism evidence="9 10">
    <name type="scientific">Haloactinospora alba</name>
    <dbReference type="NCBI Taxonomy" id="405555"/>
    <lineage>
        <taxon>Bacteria</taxon>
        <taxon>Bacillati</taxon>
        <taxon>Actinomycetota</taxon>
        <taxon>Actinomycetes</taxon>
        <taxon>Streptosporangiales</taxon>
        <taxon>Nocardiopsidaceae</taxon>
        <taxon>Haloactinospora</taxon>
    </lineage>
</organism>
<dbReference type="GO" id="GO:0043103">
    <property type="term" value="P:hypoxanthine salvage"/>
    <property type="evidence" value="ECO:0007669"/>
    <property type="project" value="TreeGrafter"/>
</dbReference>
<evidence type="ECO:0000256" key="7">
    <source>
        <dbReference type="ARBA" id="ARBA00023080"/>
    </source>
</evidence>
<keyword evidence="6" id="KW-0862">Zinc</keyword>
<evidence type="ECO:0000256" key="1">
    <source>
        <dbReference type="ARBA" id="ARBA00001947"/>
    </source>
</evidence>
<keyword evidence="4" id="KW-0479">Metal-binding</keyword>
<evidence type="ECO:0000256" key="4">
    <source>
        <dbReference type="ARBA" id="ARBA00022723"/>
    </source>
</evidence>
<dbReference type="OrthoDB" id="105475at2"/>
<dbReference type="Gene3D" id="3.20.20.140">
    <property type="entry name" value="Metal-dependent hydrolases"/>
    <property type="match status" value="1"/>
</dbReference>
<dbReference type="FunFam" id="3.20.20.140:FF:000020">
    <property type="entry name" value="Adenosine deaminase"/>
    <property type="match status" value="1"/>
</dbReference>
<sequence>MTQLAYGTLQQLPKVLLHDNLEGGLRPSTLVELAAEQGYTGLPAEEPGRLQEWYAREGARLHEAESVRFEPVLDLLQTREALTRVAAECAQDLAEDGVVYAEVKVAPELHTRQDLNREEVVAAVLEGLRVGEAKSRLFGRTVDVRLLLTAMRQAADSLEIADLAVRYRHQGVAGFDISGPEAGYPPTRHISACEYIKRENFNLTLHAGEGFGLSSIWEAIQWCGAERLGQGVRIIDDIAVAEDGSAKLGQLASFVRDKRIPLELCPSSNVNTGVVRDLSEHPVEVLRKLRFRATINTDNRMLDRTSMTEEFSRLADEFGYGLEELRWFTVNAMKSAFTSHDERLALINHTIKPGYATVRSGYASAAFFRQEDAW</sequence>
<keyword evidence="10" id="KW-1185">Reference proteome</keyword>
<comment type="caution">
    <text evidence="9">The sequence shown here is derived from an EMBL/GenBank/DDBJ whole genome shotgun (WGS) entry which is preliminary data.</text>
</comment>
<dbReference type="NCBIfam" id="NF006847">
    <property type="entry name" value="PRK09358.1-2"/>
    <property type="match status" value="1"/>
</dbReference>